<feature type="region of interest" description="Disordered" evidence="9">
    <location>
        <begin position="1"/>
        <end position="35"/>
    </location>
</feature>
<evidence type="ECO:0000313" key="12">
    <source>
        <dbReference type="EMBL" id="CAA9239111.1"/>
    </source>
</evidence>
<dbReference type="InterPro" id="IPR036259">
    <property type="entry name" value="MFS_trans_sf"/>
</dbReference>
<dbReference type="AlphaFoldDB" id="A0A6J4I3E9"/>
<evidence type="ECO:0000256" key="6">
    <source>
        <dbReference type="ARBA" id="ARBA00023136"/>
    </source>
</evidence>
<dbReference type="PANTHER" id="PTHR23513">
    <property type="entry name" value="INTEGRAL MEMBRANE EFFLUX PROTEIN-RELATED"/>
    <property type="match status" value="1"/>
</dbReference>
<feature type="transmembrane region" description="Helical" evidence="10">
    <location>
        <begin position="238"/>
        <end position="257"/>
    </location>
</feature>
<evidence type="ECO:0000256" key="4">
    <source>
        <dbReference type="ARBA" id="ARBA00022692"/>
    </source>
</evidence>
<gene>
    <name evidence="12" type="ORF">AVDCRST_MAG42-1603</name>
</gene>
<keyword evidence="2" id="KW-0813">Transport</keyword>
<keyword evidence="5 10" id="KW-1133">Transmembrane helix</keyword>
<dbReference type="Gene3D" id="1.20.1250.20">
    <property type="entry name" value="MFS general substrate transporter like domains"/>
    <property type="match status" value="2"/>
</dbReference>
<dbReference type="GO" id="GO:0022857">
    <property type="term" value="F:transmembrane transporter activity"/>
    <property type="evidence" value="ECO:0007669"/>
    <property type="project" value="InterPro"/>
</dbReference>
<feature type="transmembrane region" description="Helical" evidence="10">
    <location>
        <begin position="323"/>
        <end position="343"/>
    </location>
</feature>
<keyword evidence="6 10" id="KW-0472">Membrane</keyword>
<dbReference type="PROSITE" id="PS50850">
    <property type="entry name" value="MFS"/>
    <property type="match status" value="1"/>
</dbReference>
<feature type="transmembrane region" description="Helical" evidence="10">
    <location>
        <begin position="46"/>
        <end position="69"/>
    </location>
</feature>
<comment type="subcellular location">
    <subcellularLocation>
        <location evidence="1">Cell membrane</location>
        <topology evidence="1">Multi-pass membrane protein</topology>
    </subcellularLocation>
</comment>
<evidence type="ECO:0000256" key="5">
    <source>
        <dbReference type="ARBA" id="ARBA00022989"/>
    </source>
</evidence>
<protein>
    <recommendedName>
        <fullName evidence="8">Multidrug efflux pump Tap</fullName>
    </recommendedName>
</protein>
<evidence type="ECO:0000256" key="10">
    <source>
        <dbReference type="SAM" id="Phobius"/>
    </source>
</evidence>
<evidence type="ECO:0000256" key="9">
    <source>
        <dbReference type="SAM" id="MobiDB-lite"/>
    </source>
</evidence>
<evidence type="ECO:0000259" key="11">
    <source>
        <dbReference type="PROSITE" id="PS50850"/>
    </source>
</evidence>
<organism evidence="12">
    <name type="scientific">uncultured Chthoniobacterales bacterium</name>
    <dbReference type="NCBI Taxonomy" id="1836801"/>
    <lineage>
        <taxon>Bacteria</taxon>
        <taxon>Pseudomonadati</taxon>
        <taxon>Verrucomicrobiota</taxon>
        <taxon>Spartobacteria</taxon>
        <taxon>Chthoniobacterales</taxon>
        <taxon>environmental samples</taxon>
    </lineage>
</organism>
<sequence length="474" mass="50949">MADDEQPHASQPGYEPPSSRRPTSAEGSLEETPPKKHDPYAAFRHLGFSLYSIGNVVSVIGRLMLFIAVEWEVYERTNSATALGLIGLAIALPVVLLSLPAGHVADRYSRKTIVLISQALSAICSLALAVVSWKHLDLPAWPILQSGNRLLAAIAGTFEREANYRFDDLSLPLIYLILLTSATARTFGWAARAAYFPTLVPRDVFANAVTWNSSIFQIGSVIGPAIGGLLLVRMGFPTIYVIDAICALAFFFLVLPIRRAHQGARAESNAWRSLVEGLRFVFSRKIILATITLDMVAVLLGGATALLPIFADKILHTGPVGLGWMRAAPGIGAFVMALVIAYLPPMKQAGRTLLWCVAGFGLATIIFGLSRNIWLSLAMLFLTGVFDSVSVVIRHTLIQLLTPDEMRGRISAVNNIFIGTSNELGALESGLTAAAFGPVLSVVGGGIGTILVVLGVAKIWPETRKIGALDKDLR</sequence>
<dbReference type="InterPro" id="IPR020846">
    <property type="entry name" value="MFS_dom"/>
</dbReference>
<evidence type="ECO:0000256" key="1">
    <source>
        <dbReference type="ARBA" id="ARBA00004651"/>
    </source>
</evidence>
<keyword evidence="4 10" id="KW-0812">Transmembrane</keyword>
<keyword evidence="3" id="KW-1003">Cell membrane</keyword>
<evidence type="ECO:0000256" key="7">
    <source>
        <dbReference type="ARBA" id="ARBA00038075"/>
    </source>
</evidence>
<evidence type="ECO:0000256" key="2">
    <source>
        <dbReference type="ARBA" id="ARBA00022448"/>
    </source>
</evidence>
<dbReference type="CDD" id="cd06173">
    <property type="entry name" value="MFS_MefA_like"/>
    <property type="match status" value="1"/>
</dbReference>
<accession>A0A6J4I3E9</accession>
<evidence type="ECO:0000256" key="3">
    <source>
        <dbReference type="ARBA" id="ARBA00022475"/>
    </source>
</evidence>
<dbReference type="GO" id="GO:0005886">
    <property type="term" value="C:plasma membrane"/>
    <property type="evidence" value="ECO:0007669"/>
    <property type="project" value="UniProtKB-SubCell"/>
</dbReference>
<feature type="transmembrane region" description="Helical" evidence="10">
    <location>
        <begin position="286"/>
        <end position="311"/>
    </location>
</feature>
<feature type="transmembrane region" description="Helical" evidence="10">
    <location>
        <begin position="215"/>
        <end position="232"/>
    </location>
</feature>
<feature type="transmembrane region" description="Helical" evidence="10">
    <location>
        <begin position="113"/>
        <end position="133"/>
    </location>
</feature>
<feature type="transmembrane region" description="Helical" evidence="10">
    <location>
        <begin position="433"/>
        <end position="457"/>
    </location>
</feature>
<dbReference type="SUPFAM" id="SSF103473">
    <property type="entry name" value="MFS general substrate transporter"/>
    <property type="match status" value="1"/>
</dbReference>
<reference evidence="12" key="1">
    <citation type="submission" date="2020-02" db="EMBL/GenBank/DDBJ databases">
        <authorList>
            <person name="Meier V. D."/>
        </authorList>
    </citation>
    <scope>NUCLEOTIDE SEQUENCE</scope>
    <source>
        <strain evidence="12">AVDCRST_MAG42</strain>
    </source>
</reference>
<feature type="domain" description="Major facilitator superfamily (MFS) profile" evidence="11">
    <location>
        <begin position="278"/>
        <end position="474"/>
    </location>
</feature>
<feature type="transmembrane region" description="Helical" evidence="10">
    <location>
        <begin position="173"/>
        <end position="195"/>
    </location>
</feature>
<name>A0A6J4I3E9_9BACT</name>
<dbReference type="InterPro" id="IPR011701">
    <property type="entry name" value="MFS"/>
</dbReference>
<dbReference type="Pfam" id="PF07690">
    <property type="entry name" value="MFS_1"/>
    <property type="match status" value="1"/>
</dbReference>
<comment type="similarity">
    <text evidence="7">Belongs to the major facilitator superfamily. Drug:H(+) antiporter-3 (DHA3) (TC 2.A.1.21) family.</text>
</comment>
<dbReference type="EMBL" id="CADCTA010000062">
    <property type="protein sequence ID" value="CAA9239111.1"/>
    <property type="molecule type" value="Genomic_DNA"/>
</dbReference>
<feature type="transmembrane region" description="Helical" evidence="10">
    <location>
        <begin position="81"/>
        <end position="101"/>
    </location>
</feature>
<proteinExistence type="inferred from homology"/>
<evidence type="ECO:0000256" key="8">
    <source>
        <dbReference type="ARBA" id="ARBA00040914"/>
    </source>
</evidence>
<dbReference type="PANTHER" id="PTHR23513:SF9">
    <property type="entry name" value="ENTEROBACTIN EXPORTER ENTS"/>
    <property type="match status" value="1"/>
</dbReference>
<feature type="transmembrane region" description="Helical" evidence="10">
    <location>
        <begin position="352"/>
        <end position="374"/>
    </location>
</feature>